<dbReference type="RefSeq" id="WP_034880039.1">
    <property type="nucleotide sequence ID" value="NZ_JOKG01000009.1"/>
</dbReference>
<protein>
    <submittedName>
        <fullName evidence="2">Uncharacterized protein</fullName>
    </submittedName>
</protein>
<organism evidence="2 3">
    <name type="scientific">Endozoicomonas montiporae</name>
    <dbReference type="NCBI Taxonomy" id="1027273"/>
    <lineage>
        <taxon>Bacteria</taxon>
        <taxon>Pseudomonadati</taxon>
        <taxon>Pseudomonadota</taxon>
        <taxon>Gammaproteobacteria</taxon>
        <taxon>Oceanospirillales</taxon>
        <taxon>Endozoicomonadaceae</taxon>
        <taxon>Endozoicomonas</taxon>
    </lineage>
</organism>
<sequence length="76" mass="8465">MFNSKAKRIKQLESEVFNLQRTVDYQSGVIAIQKAELSRKTIEFFKDKISTDSGCNGCQSCSCSEIEEDFKAGGSC</sequence>
<evidence type="ECO:0000313" key="2">
    <source>
        <dbReference type="EMBL" id="KEQ11301.1"/>
    </source>
</evidence>
<accession>A0A081MYM8</accession>
<name>A0A081MYM8_9GAMM</name>
<dbReference type="EMBL" id="JOKG01000009">
    <property type="protein sequence ID" value="KEQ11301.1"/>
    <property type="molecule type" value="Genomic_DNA"/>
</dbReference>
<evidence type="ECO:0000313" key="1">
    <source>
        <dbReference type="EMBL" id="KEQ11247.1"/>
    </source>
</evidence>
<evidence type="ECO:0000313" key="3">
    <source>
        <dbReference type="Proteomes" id="UP000028006"/>
    </source>
</evidence>
<dbReference type="EMBL" id="JOKG01000011">
    <property type="protein sequence ID" value="KEQ11247.1"/>
    <property type="molecule type" value="Genomic_DNA"/>
</dbReference>
<comment type="caution">
    <text evidence="2">The sequence shown here is derived from an EMBL/GenBank/DDBJ whole genome shotgun (WGS) entry which is preliminary data.</text>
</comment>
<reference evidence="2 3" key="1">
    <citation type="submission" date="2014-06" db="EMBL/GenBank/DDBJ databases">
        <title>Whole Genome Sequences of Three Symbiotic Endozoicomonas Bacteria.</title>
        <authorList>
            <person name="Neave M.J."/>
            <person name="Apprill A."/>
            <person name="Voolstra C.R."/>
        </authorList>
    </citation>
    <scope>NUCLEOTIDE SEQUENCE [LARGE SCALE GENOMIC DNA]</scope>
    <source>
        <strain evidence="2 3">LMG 24815</strain>
    </source>
</reference>
<keyword evidence="3" id="KW-1185">Reference proteome</keyword>
<proteinExistence type="predicted"/>
<gene>
    <name evidence="2" type="ORF">GZ77_26190</name>
    <name evidence="1" type="ORF">GZ77_26485</name>
</gene>
<dbReference type="AlphaFoldDB" id="A0A081MYM8"/>
<dbReference type="Proteomes" id="UP000028006">
    <property type="component" value="Unassembled WGS sequence"/>
</dbReference>